<name>A0A1S3J1P0_LINAN</name>
<evidence type="ECO:0000313" key="2">
    <source>
        <dbReference type="Proteomes" id="UP000085678"/>
    </source>
</evidence>
<dbReference type="OrthoDB" id="10001248at2759"/>
<dbReference type="GO" id="GO:0007160">
    <property type="term" value="P:cell-matrix adhesion"/>
    <property type="evidence" value="ECO:0007669"/>
    <property type="project" value="InterPro"/>
</dbReference>
<dbReference type="OMA" id="QGNSCME"/>
<dbReference type="GO" id="GO:0005509">
    <property type="term" value="F:calcium ion binding"/>
    <property type="evidence" value="ECO:0007669"/>
    <property type="project" value="InterPro"/>
</dbReference>
<accession>A0A1S3J1P0</accession>
<evidence type="ECO:0000256" key="1">
    <source>
        <dbReference type="SAM" id="SignalP"/>
    </source>
</evidence>
<protein>
    <submittedName>
        <fullName evidence="3">Mammalian ependymin-related protein 1-like</fullName>
    </submittedName>
</protein>
<evidence type="ECO:0000313" key="3">
    <source>
        <dbReference type="RefSeq" id="XP_013404178.2"/>
    </source>
</evidence>
<gene>
    <name evidence="3" type="primary">LOC106169305</name>
</gene>
<dbReference type="GO" id="GO:0005576">
    <property type="term" value="C:extracellular region"/>
    <property type="evidence" value="ECO:0007669"/>
    <property type="project" value="InterPro"/>
</dbReference>
<dbReference type="InParanoid" id="A0A1S3J1P0"/>
<dbReference type="PANTHER" id="PTHR10697:SF13">
    <property type="entry name" value="RICIN B LECTIN DOMAIN-CONTAINING PROTEIN"/>
    <property type="match status" value="1"/>
</dbReference>
<keyword evidence="1" id="KW-0732">Signal</keyword>
<feature type="signal peptide" evidence="1">
    <location>
        <begin position="1"/>
        <end position="16"/>
    </location>
</feature>
<dbReference type="RefSeq" id="XP_013404178.2">
    <property type="nucleotide sequence ID" value="XM_013548724.2"/>
</dbReference>
<dbReference type="AlphaFoldDB" id="A0A1S3J1P0"/>
<proteinExistence type="predicted"/>
<dbReference type="GeneID" id="106169305"/>
<sequence>MLFAAVCVSLLALAFGAPKPCNCPSKWEGLMGEMIGAEKGGKPWTMQEGARLSVSSDDKKIFSMGVANFSTGQSVNMKVLQDFKNHKQYVIIKGKCTVTKLEGEMMNGVPANATWIGAFYFGSGVGNSLAVDSWKVKLGGAEEELTTTTKDCIPIGIVTTGIVNGADVMATIGMVNVTIGIKDPSVFVVPSICKQVSSEHPSQQLTGYMKLISHMFRR</sequence>
<dbReference type="Pfam" id="PF00811">
    <property type="entry name" value="Ependymin"/>
    <property type="match status" value="1"/>
</dbReference>
<dbReference type="InterPro" id="IPR001299">
    <property type="entry name" value="Ependymin"/>
</dbReference>
<dbReference type="Proteomes" id="UP000085678">
    <property type="component" value="Unplaced"/>
</dbReference>
<reference evidence="3" key="1">
    <citation type="submission" date="2025-08" db="UniProtKB">
        <authorList>
            <consortium name="RefSeq"/>
        </authorList>
    </citation>
    <scope>IDENTIFICATION</scope>
    <source>
        <tissue evidence="3">Gonads</tissue>
    </source>
</reference>
<dbReference type="PANTHER" id="PTHR10697">
    <property type="entry name" value="MAMMALIAN EPENDYMIN-RELATED PROTEIN 1"/>
    <property type="match status" value="1"/>
</dbReference>
<keyword evidence="2" id="KW-1185">Reference proteome</keyword>
<dbReference type="KEGG" id="lak:106169305"/>
<dbReference type="GO" id="GO:0005764">
    <property type="term" value="C:lysosome"/>
    <property type="evidence" value="ECO:0007669"/>
    <property type="project" value="TreeGrafter"/>
</dbReference>
<organism evidence="2 3">
    <name type="scientific">Lingula anatina</name>
    <name type="common">Brachiopod</name>
    <name type="synonym">Lingula unguis</name>
    <dbReference type="NCBI Taxonomy" id="7574"/>
    <lineage>
        <taxon>Eukaryota</taxon>
        <taxon>Metazoa</taxon>
        <taxon>Spiralia</taxon>
        <taxon>Lophotrochozoa</taxon>
        <taxon>Brachiopoda</taxon>
        <taxon>Linguliformea</taxon>
        <taxon>Lingulata</taxon>
        <taxon>Lingulida</taxon>
        <taxon>Linguloidea</taxon>
        <taxon>Lingulidae</taxon>
        <taxon>Lingula</taxon>
    </lineage>
</organism>
<feature type="chain" id="PRO_5030033814" evidence="1">
    <location>
        <begin position="17"/>
        <end position="218"/>
    </location>
</feature>